<feature type="compositionally biased region" description="Polar residues" evidence="1">
    <location>
        <begin position="152"/>
        <end position="164"/>
    </location>
</feature>
<evidence type="ECO:0000256" key="1">
    <source>
        <dbReference type="SAM" id="MobiDB-lite"/>
    </source>
</evidence>
<sequence length="207" mass="21769">MGRVDSDVTACAEDASGRSQALSSSPEGAVRWRFFIMRTEVPASANRSLVGSPLCFSLLSPTPCGLSWETIDSILDLASVAHDQDSGCSGANPPDVLPNTTTPAGFSSVSGGTAVTNLGLVSIERASHLRPSSGAHAALLSSGRSRKPWSGVASQVSNERQSVLASPWRPRNGRAQTSSHGPQAQGEECREAEQRNREAWKADLNPT</sequence>
<dbReference type="Proteomes" id="UP001519460">
    <property type="component" value="Unassembled WGS sequence"/>
</dbReference>
<dbReference type="EMBL" id="JACVVK020000083">
    <property type="protein sequence ID" value="KAK7494448.1"/>
    <property type="molecule type" value="Genomic_DNA"/>
</dbReference>
<evidence type="ECO:0000313" key="2">
    <source>
        <dbReference type="EMBL" id="KAK7494448.1"/>
    </source>
</evidence>
<feature type="region of interest" description="Disordered" evidence="1">
    <location>
        <begin position="138"/>
        <end position="207"/>
    </location>
</feature>
<accession>A0ABD0L5F5</accession>
<comment type="caution">
    <text evidence="2">The sequence shown here is derived from an EMBL/GenBank/DDBJ whole genome shotgun (WGS) entry which is preliminary data.</text>
</comment>
<gene>
    <name evidence="2" type="ORF">BaRGS_00014340</name>
</gene>
<keyword evidence="3" id="KW-1185">Reference proteome</keyword>
<name>A0ABD0L5F5_9CAEN</name>
<evidence type="ECO:0000313" key="3">
    <source>
        <dbReference type="Proteomes" id="UP001519460"/>
    </source>
</evidence>
<reference evidence="2 3" key="1">
    <citation type="journal article" date="2023" name="Sci. Data">
        <title>Genome assembly of the Korean intertidal mud-creeper Batillaria attramentaria.</title>
        <authorList>
            <person name="Patra A.K."/>
            <person name="Ho P.T."/>
            <person name="Jun S."/>
            <person name="Lee S.J."/>
            <person name="Kim Y."/>
            <person name="Won Y.J."/>
        </authorList>
    </citation>
    <scope>NUCLEOTIDE SEQUENCE [LARGE SCALE GENOMIC DNA]</scope>
    <source>
        <strain evidence="2">Wonlab-2016</strain>
    </source>
</reference>
<organism evidence="2 3">
    <name type="scientific">Batillaria attramentaria</name>
    <dbReference type="NCBI Taxonomy" id="370345"/>
    <lineage>
        <taxon>Eukaryota</taxon>
        <taxon>Metazoa</taxon>
        <taxon>Spiralia</taxon>
        <taxon>Lophotrochozoa</taxon>
        <taxon>Mollusca</taxon>
        <taxon>Gastropoda</taxon>
        <taxon>Caenogastropoda</taxon>
        <taxon>Sorbeoconcha</taxon>
        <taxon>Cerithioidea</taxon>
        <taxon>Batillariidae</taxon>
        <taxon>Batillaria</taxon>
    </lineage>
</organism>
<protein>
    <submittedName>
        <fullName evidence="2">Uncharacterized protein</fullName>
    </submittedName>
</protein>
<feature type="compositionally biased region" description="Basic and acidic residues" evidence="1">
    <location>
        <begin position="187"/>
        <end position="201"/>
    </location>
</feature>
<proteinExistence type="predicted"/>
<feature type="region of interest" description="Disordered" evidence="1">
    <location>
        <begin position="1"/>
        <end position="23"/>
    </location>
</feature>
<feature type="non-terminal residue" evidence="2">
    <location>
        <position position="207"/>
    </location>
</feature>
<dbReference type="AlphaFoldDB" id="A0ABD0L5F5"/>